<dbReference type="AlphaFoldDB" id="A0A8X6L5Z8"/>
<reference evidence="1" key="1">
    <citation type="submission" date="2020-07" db="EMBL/GenBank/DDBJ databases">
        <title>Multicomponent nature underlies the extraordinary mechanical properties of spider dragline silk.</title>
        <authorList>
            <person name="Kono N."/>
            <person name="Nakamura H."/>
            <person name="Mori M."/>
            <person name="Yoshida Y."/>
            <person name="Ohtoshi R."/>
            <person name="Malay A.D."/>
            <person name="Moran D.A.P."/>
            <person name="Tomita M."/>
            <person name="Numata K."/>
            <person name="Arakawa K."/>
        </authorList>
    </citation>
    <scope>NUCLEOTIDE SEQUENCE</scope>
</reference>
<comment type="caution">
    <text evidence="1">The sequence shown here is derived from an EMBL/GenBank/DDBJ whole genome shotgun (WGS) entry which is preliminary data.</text>
</comment>
<sequence>MSKIERDDFGNEGVKEGTCNLKTQKDFLQCDQEITQYNAINDRDYELLSHTNPLEIMVLDIRLDLTLNVRKNDLCPTALRAIALETINTSYPPDECLHIYTDS</sequence>
<evidence type="ECO:0000313" key="2">
    <source>
        <dbReference type="Proteomes" id="UP000887116"/>
    </source>
</evidence>
<proteinExistence type="predicted"/>
<gene>
    <name evidence="1" type="ORF">TNCT_473601</name>
</gene>
<keyword evidence="2" id="KW-1185">Reference proteome</keyword>
<organism evidence="1 2">
    <name type="scientific">Trichonephila clavata</name>
    <name type="common">Joro spider</name>
    <name type="synonym">Nephila clavata</name>
    <dbReference type="NCBI Taxonomy" id="2740835"/>
    <lineage>
        <taxon>Eukaryota</taxon>
        <taxon>Metazoa</taxon>
        <taxon>Ecdysozoa</taxon>
        <taxon>Arthropoda</taxon>
        <taxon>Chelicerata</taxon>
        <taxon>Arachnida</taxon>
        <taxon>Araneae</taxon>
        <taxon>Araneomorphae</taxon>
        <taxon>Entelegynae</taxon>
        <taxon>Araneoidea</taxon>
        <taxon>Nephilidae</taxon>
        <taxon>Trichonephila</taxon>
    </lineage>
</organism>
<evidence type="ECO:0000313" key="1">
    <source>
        <dbReference type="EMBL" id="GFQ98990.1"/>
    </source>
</evidence>
<accession>A0A8X6L5Z8</accession>
<dbReference type="EMBL" id="BMAO01005087">
    <property type="protein sequence ID" value="GFQ98990.1"/>
    <property type="molecule type" value="Genomic_DNA"/>
</dbReference>
<protein>
    <submittedName>
        <fullName evidence="1">Uncharacterized protein</fullName>
    </submittedName>
</protein>
<dbReference type="Proteomes" id="UP000887116">
    <property type="component" value="Unassembled WGS sequence"/>
</dbReference>
<dbReference type="OrthoDB" id="6434968at2759"/>
<name>A0A8X6L5Z8_TRICU</name>